<dbReference type="GO" id="GO:0010150">
    <property type="term" value="P:leaf senescence"/>
    <property type="evidence" value="ECO:0007669"/>
    <property type="project" value="UniProtKB-ARBA"/>
</dbReference>
<dbReference type="PANTHER" id="PTHR33083">
    <property type="entry name" value="EXPRESSED PROTEIN"/>
    <property type="match status" value="1"/>
</dbReference>
<reference evidence="4 6" key="3">
    <citation type="submission" date="2017-11" db="EMBL/GenBank/DDBJ databases">
        <title>De-novo sequencing of pomegranate (Punica granatum L.) genome.</title>
        <authorList>
            <person name="Akparov Z."/>
            <person name="Amiraslanov A."/>
            <person name="Hajiyeva S."/>
            <person name="Abbasov M."/>
            <person name="Kaur K."/>
            <person name="Hamwieh A."/>
            <person name="Solovyev V."/>
            <person name="Salamov A."/>
            <person name="Braich B."/>
            <person name="Kosarev P."/>
            <person name="Mahmoud A."/>
            <person name="Hajiyev E."/>
            <person name="Babayeva S."/>
            <person name="Izzatullayeva V."/>
            <person name="Mammadov A."/>
            <person name="Mammadov A."/>
            <person name="Sharifova S."/>
            <person name="Ojaghi J."/>
            <person name="Eynullazada K."/>
            <person name="Bayramov B."/>
            <person name="Abdulazimova A."/>
            <person name="Shahmuradov I."/>
        </authorList>
    </citation>
    <scope>NUCLEOTIDE SEQUENCE [LARGE SCALE GENOMIC DNA]</scope>
    <source>
        <strain evidence="4">AG2017</strain>
        <strain evidence="6">cv. AG2017</strain>
        <tissue evidence="4">Leaf</tissue>
    </source>
</reference>
<dbReference type="OrthoDB" id="1927868at2759"/>
<evidence type="ECO:0000313" key="5">
    <source>
        <dbReference type="Proteomes" id="UP000197138"/>
    </source>
</evidence>
<dbReference type="STRING" id="22663.A0A218X411"/>
<gene>
    <name evidence="3" type="ORF">CDL15_Pgr023076</name>
    <name evidence="4" type="ORF">CRG98_025687</name>
</gene>
<evidence type="ECO:0000313" key="3">
    <source>
        <dbReference type="EMBL" id="OWM79664.1"/>
    </source>
</evidence>
<evidence type="ECO:0000313" key="4">
    <source>
        <dbReference type="EMBL" id="PKI53893.1"/>
    </source>
</evidence>
<dbReference type="EMBL" id="PGOL01001823">
    <property type="protein sequence ID" value="PKI53893.1"/>
    <property type="molecule type" value="Genomic_DNA"/>
</dbReference>
<evidence type="ECO:0000256" key="1">
    <source>
        <dbReference type="ARBA" id="ARBA00034773"/>
    </source>
</evidence>
<dbReference type="InterPro" id="IPR007608">
    <property type="entry name" value="Senescence_reg_S40"/>
</dbReference>
<feature type="region of interest" description="Disordered" evidence="2">
    <location>
        <begin position="80"/>
        <end position="99"/>
    </location>
</feature>
<name>A0A218X411_PUNGR</name>
<dbReference type="EMBL" id="MTKT01002440">
    <property type="protein sequence ID" value="OWM79664.1"/>
    <property type="molecule type" value="Genomic_DNA"/>
</dbReference>
<dbReference type="AlphaFoldDB" id="A0A218X411"/>
<comment type="caution">
    <text evidence="3">The sequence shown here is derived from an EMBL/GenBank/DDBJ whole genome shotgun (WGS) entry which is preliminary data.</text>
</comment>
<reference evidence="3" key="2">
    <citation type="submission" date="2017-06" db="EMBL/GenBank/DDBJ databases">
        <title>The pomegranate genome and the genomics of punicalagin biosynthesis.</title>
        <authorList>
            <person name="Xu C."/>
        </authorList>
    </citation>
    <scope>NUCLEOTIDE SEQUENCE [LARGE SCALE GENOMIC DNA]</scope>
    <source>
        <tissue evidence="3">Fresh leaf</tissue>
    </source>
</reference>
<evidence type="ECO:0000256" key="2">
    <source>
        <dbReference type="SAM" id="MobiDB-lite"/>
    </source>
</evidence>
<reference evidence="5" key="1">
    <citation type="journal article" date="2017" name="Plant J.">
        <title>The pomegranate (Punica granatum L.) genome and the genomics of punicalagin biosynthesis.</title>
        <authorList>
            <person name="Qin G."/>
            <person name="Xu C."/>
            <person name="Ming R."/>
            <person name="Tang H."/>
            <person name="Guyot R."/>
            <person name="Kramer E.M."/>
            <person name="Hu Y."/>
            <person name="Yi X."/>
            <person name="Qi Y."/>
            <person name="Xu X."/>
            <person name="Gao Z."/>
            <person name="Pan H."/>
            <person name="Jian J."/>
            <person name="Tian Y."/>
            <person name="Yue Z."/>
            <person name="Xu Y."/>
        </authorList>
    </citation>
    <scope>NUCLEOTIDE SEQUENCE [LARGE SCALE GENOMIC DNA]</scope>
    <source>
        <strain evidence="5">cv. Dabenzi</strain>
    </source>
</reference>
<dbReference type="Pfam" id="PF04520">
    <property type="entry name" value="Senescence_reg"/>
    <property type="match status" value="1"/>
</dbReference>
<evidence type="ECO:0008006" key="7">
    <source>
        <dbReference type="Google" id="ProtNLM"/>
    </source>
</evidence>
<evidence type="ECO:0000313" key="6">
    <source>
        <dbReference type="Proteomes" id="UP000233551"/>
    </source>
</evidence>
<proteinExistence type="inferred from homology"/>
<dbReference type="GeneID" id="116204537"/>
<accession>A0A218X411</accession>
<comment type="similarity">
    <text evidence="1">Belongs to the senescence regulator S40 family.</text>
</comment>
<sequence>MEGLKLKAAARPPPIRYLGHFKQPESVADPFEFQESDVVWSSDMDPVVSPRTPNSPTIISGNPSLVRQRPAINPALSAVSGARPIPHQSPPGRGVMTGPTRMSAPVNVPVWPKWKEEGPGGRISGEFGDEEGDLGCTQEKIVPPHEIVAQSHATTAFSVFEGAGRTLKGRDLRRVRDAVFRKTGFLD</sequence>
<dbReference type="Proteomes" id="UP000197138">
    <property type="component" value="Unassembled WGS sequence"/>
</dbReference>
<keyword evidence="6" id="KW-1185">Reference proteome</keyword>
<dbReference type="Proteomes" id="UP000233551">
    <property type="component" value="Unassembled WGS sequence"/>
</dbReference>
<protein>
    <recommendedName>
        <fullName evidence="7">Senescence regulator S40</fullName>
    </recommendedName>
</protein>
<organism evidence="3 5">
    <name type="scientific">Punica granatum</name>
    <name type="common">Pomegranate</name>
    <dbReference type="NCBI Taxonomy" id="22663"/>
    <lineage>
        <taxon>Eukaryota</taxon>
        <taxon>Viridiplantae</taxon>
        <taxon>Streptophyta</taxon>
        <taxon>Embryophyta</taxon>
        <taxon>Tracheophyta</taxon>
        <taxon>Spermatophyta</taxon>
        <taxon>Magnoliopsida</taxon>
        <taxon>eudicotyledons</taxon>
        <taxon>Gunneridae</taxon>
        <taxon>Pentapetalae</taxon>
        <taxon>rosids</taxon>
        <taxon>malvids</taxon>
        <taxon>Myrtales</taxon>
        <taxon>Lythraceae</taxon>
        <taxon>Punica</taxon>
    </lineage>
</organism>
<dbReference type="PANTHER" id="PTHR33083:SF123">
    <property type="entry name" value="EXPRESSED PROTEIN"/>
    <property type="match status" value="1"/>
</dbReference>